<evidence type="ECO:0000313" key="2">
    <source>
        <dbReference type="EMBL" id="SFQ26346.1"/>
    </source>
</evidence>
<sequence>MKLAILSDLHLSVAGMEEPNTDCDVVILAGDLGRPQQAIRWAKQFSQPVIFIPGNHEFYGASLTTTLTDLKQAAHDSNVHVLEREEVCIDGVRFLGCTLWTDFRLFATESETAAAITEAHRTIRDFSRITLSDDSPTCFSPAHSSQIFNQSVDWLTDRFSKKFNGSTVVITHHAPSPSSINPKYTGSLLNACFVSNLDDQIVQWSPTLWVHGHTHNSCDYQIGNTRILSNPRGYAREGIPENMAFNPFLTIQV</sequence>
<dbReference type="InterPro" id="IPR029052">
    <property type="entry name" value="Metallo-depent_PP-like"/>
</dbReference>
<evidence type="ECO:0000259" key="1">
    <source>
        <dbReference type="Pfam" id="PF00149"/>
    </source>
</evidence>
<gene>
    <name evidence="2" type="ORF">SAMN05216190_14911</name>
</gene>
<dbReference type="Gene3D" id="3.60.21.10">
    <property type="match status" value="1"/>
</dbReference>
<dbReference type="PANTHER" id="PTHR37844:SF2">
    <property type="entry name" value="SER_THR PROTEIN PHOSPHATASE SUPERFAMILY (AFU_ORTHOLOGUE AFUA_1G14840)"/>
    <property type="match status" value="1"/>
</dbReference>
<reference evidence="3" key="1">
    <citation type="submission" date="2016-10" db="EMBL/GenBank/DDBJ databases">
        <authorList>
            <person name="Varghese N."/>
            <person name="Submissions S."/>
        </authorList>
    </citation>
    <scope>NUCLEOTIDE SEQUENCE [LARGE SCALE GENOMIC DNA]</scope>
    <source>
        <strain evidence="3">DSM 17834</strain>
    </source>
</reference>
<dbReference type="OrthoDB" id="356681at2"/>
<keyword evidence="3" id="KW-1185">Reference proteome</keyword>
<dbReference type="GO" id="GO:0016787">
    <property type="term" value="F:hydrolase activity"/>
    <property type="evidence" value="ECO:0007669"/>
    <property type="project" value="InterPro"/>
</dbReference>
<organism evidence="2 3">
    <name type="scientific">Pseudomonas borbori</name>
    <dbReference type="NCBI Taxonomy" id="289003"/>
    <lineage>
        <taxon>Bacteria</taxon>
        <taxon>Pseudomonadati</taxon>
        <taxon>Pseudomonadota</taxon>
        <taxon>Gammaproteobacteria</taxon>
        <taxon>Pseudomonadales</taxon>
        <taxon>Pseudomonadaceae</taxon>
        <taxon>Pseudomonas</taxon>
    </lineage>
</organism>
<dbReference type="SUPFAM" id="SSF56300">
    <property type="entry name" value="Metallo-dependent phosphatases"/>
    <property type="match status" value="1"/>
</dbReference>
<dbReference type="InterPro" id="IPR004843">
    <property type="entry name" value="Calcineurin-like_PHP"/>
</dbReference>
<dbReference type="EMBL" id="FOWX01000049">
    <property type="protein sequence ID" value="SFQ26346.1"/>
    <property type="molecule type" value="Genomic_DNA"/>
</dbReference>
<dbReference type="AlphaFoldDB" id="A0A1I5X3E4"/>
<dbReference type="STRING" id="289003.SAMN05216190_14911"/>
<feature type="domain" description="Calcineurin-like phosphoesterase" evidence="1">
    <location>
        <begin position="1"/>
        <end position="216"/>
    </location>
</feature>
<dbReference type="RefSeq" id="WP_090505739.1">
    <property type="nucleotide sequence ID" value="NZ_FOWX01000049.1"/>
</dbReference>
<dbReference type="PANTHER" id="PTHR37844">
    <property type="entry name" value="SER/THR PROTEIN PHOSPHATASE SUPERFAMILY (AFU_ORTHOLOGUE AFUA_1G14840)"/>
    <property type="match status" value="1"/>
</dbReference>
<evidence type="ECO:0000313" key="3">
    <source>
        <dbReference type="Proteomes" id="UP000198784"/>
    </source>
</evidence>
<dbReference type="Proteomes" id="UP000198784">
    <property type="component" value="Unassembled WGS sequence"/>
</dbReference>
<protein>
    <submittedName>
        <fullName evidence="2">Predicted phosphoesterase</fullName>
    </submittedName>
</protein>
<accession>A0A1I5X3E4</accession>
<dbReference type="Pfam" id="PF00149">
    <property type="entry name" value="Metallophos"/>
    <property type="match status" value="1"/>
</dbReference>
<proteinExistence type="predicted"/>
<name>A0A1I5X3E4_9PSED</name>